<evidence type="ECO:0000256" key="2">
    <source>
        <dbReference type="SAM" id="MobiDB-lite"/>
    </source>
</evidence>
<dbReference type="EMBL" id="NBNE01014999">
    <property type="protein sequence ID" value="OWY94050.1"/>
    <property type="molecule type" value="Genomic_DNA"/>
</dbReference>
<accession>A0A225UM92</accession>
<protein>
    <recommendedName>
        <fullName evidence="5">M96 mating-specific protein</fullName>
    </recommendedName>
</protein>
<dbReference type="Proteomes" id="UP000198211">
    <property type="component" value="Unassembled WGS sequence"/>
</dbReference>
<proteinExistence type="predicted"/>
<comment type="caution">
    <text evidence="3">The sequence shown here is derived from an EMBL/GenBank/DDBJ whole genome shotgun (WGS) entry which is preliminary data.</text>
</comment>
<evidence type="ECO:0000256" key="1">
    <source>
        <dbReference type="SAM" id="Coils"/>
    </source>
</evidence>
<feature type="coiled-coil region" evidence="1">
    <location>
        <begin position="109"/>
        <end position="140"/>
    </location>
</feature>
<evidence type="ECO:0008006" key="5">
    <source>
        <dbReference type="Google" id="ProtNLM"/>
    </source>
</evidence>
<keyword evidence="4" id="KW-1185">Reference proteome</keyword>
<dbReference type="AlphaFoldDB" id="A0A225UM92"/>
<sequence>MTEEEQVDDVIVSFLARYNVPNTPTTSHAKHTAIVPSMYLTNDQLLSETETLLLSLNSSPVNGQEREQFTPDTLENDEFPSSGPFKTHRNVLSADEQRKVQSDLATQRRLKYRQKLKNEKESLQEQEIELSGELSRLQKVKMNEKIRQVSDISLSGWKAIAKRQKDKRIEAERIQRQLRAAVIDRSRMIHQMRALMQEPKILVNPTLCTGVPDGSDGTDLFKRFAGELDALYSQTDKVMQEANFKMASNMQYKPERTRQQSIECFVSADKAIVPFGFEEVRRAISLLMMGQPHTDVAREPTFRETTTMKYELKCQVEPGEFSQLQVYCVTRKYEEPGRVVFVWRGLIEGQGDLSGYHTDETGWLSVRPEDPTLGKLCKSTITEGYARFLPFNIGGIPNSKVTRDQFASISRKPRKK</sequence>
<evidence type="ECO:0000313" key="4">
    <source>
        <dbReference type="Proteomes" id="UP000198211"/>
    </source>
</evidence>
<dbReference type="OrthoDB" id="104745at2759"/>
<reference evidence="4" key="1">
    <citation type="submission" date="2017-03" db="EMBL/GenBank/DDBJ databases">
        <title>Phytopthora megakarya and P. palmivora, two closely related causual agents of cacao black pod achieved similar genome size and gene model numbers by different mechanisms.</title>
        <authorList>
            <person name="Ali S."/>
            <person name="Shao J."/>
            <person name="Larry D.J."/>
            <person name="Kronmiller B."/>
            <person name="Shen D."/>
            <person name="Strem M.D."/>
            <person name="Melnick R.L."/>
            <person name="Guiltinan M.J."/>
            <person name="Tyler B.M."/>
            <person name="Meinhardt L.W."/>
            <person name="Bailey B.A."/>
        </authorList>
    </citation>
    <scope>NUCLEOTIDE SEQUENCE [LARGE SCALE GENOMIC DNA]</scope>
    <source>
        <strain evidence="4">zdho120</strain>
    </source>
</reference>
<gene>
    <name evidence="3" type="ORF">PHMEG_00036334</name>
</gene>
<evidence type="ECO:0000313" key="3">
    <source>
        <dbReference type="EMBL" id="OWY94050.1"/>
    </source>
</evidence>
<name>A0A225UM92_9STRA</name>
<organism evidence="3 4">
    <name type="scientific">Phytophthora megakarya</name>
    <dbReference type="NCBI Taxonomy" id="4795"/>
    <lineage>
        <taxon>Eukaryota</taxon>
        <taxon>Sar</taxon>
        <taxon>Stramenopiles</taxon>
        <taxon>Oomycota</taxon>
        <taxon>Peronosporomycetes</taxon>
        <taxon>Peronosporales</taxon>
        <taxon>Peronosporaceae</taxon>
        <taxon>Phytophthora</taxon>
    </lineage>
</organism>
<keyword evidence="1" id="KW-0175">Coiled coil</keyword>
<feature type="region of interest" description="Disordered" evidence="2">
    <location>
        <begin position="62"/>
        <end position="83"/>
    </location>
</feature>